<feature type="region of interest" description="Disordered" evidence="1">
    <location>
        <begin position="23"/>
        <end position="59"/>
    </location>
</feature>
<sequence length="316" mass="33882">MPLDPAVRAMVARLPAVDWGPGLDPRALRERRRGMRRPASGPDVHGTEDRDVPGADGAPDVRVRCYRPVPEPGLPLVIFFHGGGFVLGDLDTQDALARRIALDSRAVVVSVDYRLAPEHPFPAAPADAMTVYRWALRHAGDLGADPARIAVCGESSGGNLAAVVCQSARDEGLPLPVFQLLWYPSTDFSETPSRRENADAPLLTLAALRWLDGHYLPPELRDQPPPTAAPLRAPSLAGLPAAHVVVAQYDPLRDEGVAYARRLAADGVPTRLEVCATMPHGFLSLIEDVPSCRSAADPSFGALRRALHPDPARSAS</sequence>
<dbReference type="PANTHER" id="PTHR23025">
    <property type="entry name" value="TRIACYLGLYCEROL LIPASE"/>
    <property type="match status" value="1"/>
</dbReference>
<evidence type="ECO:0000259" key="2">
    <source>
        <dbReference type="Pfam" id="PF07859"/>
    </source>
</evidence>
<dbReference type="SUPFAM" id="SSF53474">
    <property type="entry name" value="alpha/beta-Hydrolases"/>
    <property type="match status" value="1"/>
</dbReference>
<dbReference type="RefSeq" id="WP_189990421.1">
    <property type="nucleotide sequence ID" value="NZ_BNCB01000002.1"/>
</dbReference>
<feature type="domain" description="Alpha/beta hydrolase fold-3" evidence="2">
    <location>
        <begin position="77"/>
        <end position="283"/>
    </location>
</feature>
<proteinExistence type="predicted"/>
<name>A0ABQ3RF13_STRRR</name>
<organism evidence="3 4">
    <name type="scientific">Streptomyces rubradiris</name>
    <name type="common">Streptomyces achromogenes subsp. rubradiris</name>
    <dbReference type="NCBI Taxonomy" id="285531"/>
    <lineage>
        <taxon>Bacteria</taxon>
        <taxon>Bacillati</taxon>
        <taxon>Actinomycetota</taxon>
        <taxon>Actinomycetes</taxon>
        <taxon>Kitasatosporales</taxon>
        <taxon>Streptomycetaceae</taxon>
        <taxon>Streptomyces</taxon>
    </lineage>
</organism>
<evidence type="ECO:0000313" key="3">
    <source>
        <dbReference type="EMBL" id="GHI54435.1"/>
    </source>
</evidence>
<dbReference type="Proteomes" id="UP000646738">
    <property type="component" value="Unassembled WGS sequence"/>
</dbReference>
<evidence type="ECO:0000313" key="4">
    <source>
        <dbReference type="Proteomes" id="UP000646738"/>
    </source>
</evidence>
<dbReference type="InterPro" id="IPR013094">
    <property type="entry name" value="AB_hydrolase_3"/>
</dbReference>
<gene>
    <name evidence="3" type="ORF">Srubr_42810</name>
</gene>
<accession>A0ABQ3RF13</accession>
<dbReference type="EMBL" id="BNEA01000015">
    <property type="protein sequence ID" value="GHI54435.1"/>
    <property type="molecule type" value="Genomic_DNA"/>
</dbReference>
<dbReference type="Pfam" id="PF07859">
    <property type="entry name" value="Abhydrolase_3"/>
    <property type="match status" value="1"/>
</dbReference>
<feature type="compositionally biased region" description="Basic and acidic residues" evidence="1">
    <location>
        <begin position="45"/>
        <end position="59"/>
    </location>
</feature>
<comment type="caution">
    <text evidence="3">The sequence shown here is derived from an EMBL/GenBank/DDBJ whole genome shotgun (WGS) entry which is preliminary data.</text>
</comment>
<reference evidence="4" key="1">
    <citation type="submission" date="2023-07" db="EMBL/GenBank/DDBJ databases">
        <title>Whole genome shotgun sequence of Streptomyces achromogenes subsp. rubradiris NBRC 14000.</title>
        <authorList>
            <person name="Komaki H."/>
            <person name="Tamura T."/>
        </authorList>
    </citation>
    <scope>NUCLEOTIDE SEQUENCE [LARGE SCALE GENOMIC DNA]</scope>
    <source>
        <strain evidence="4">NBRC 14000</strain>
    </source>
</reference>
<dbReference type="Gene3D" id="3.40.50.1820">
    <property type="entry name" value="alpha/beta hydrolase"/>
    <property type="match status" value="1"/>
</dbReference>
<evidence type="ECO:0000256" key="1">
    <source>
        <dbReference type="SAM" id="MobiDB-lite"/>
    </source>
</evidence>
<dbReference type="PANTHER" id="PTHR23025:SF4">
    <property type="entry name" value="ALPHA_BETA HYDROLASE FOLD-3 DOMAIN-CONTAINING PROTEIN"/>
    <property type="match status" value="1"/>
</dbReference>
<protein>
    <submittedName>
        <fullName evidence="3">Lipase</fullName>
    </submittedName>
</protein>
<keyword evidence="4" id="KW-1185">Reference proteome</keyword>
<dbReference type="InterPro" id="IPR029058">
    <property type="entry name" value="AB_hydrolase_fold"/>
</dbReference>